<dbReference type="GO" id="GO:0003676">
    <property type="term" value="F:nucleic acid binding"/>
    <property type="evidence" value="ECO:0007669"/>
    <property type="project" value="InterPro"/>
</dbReference>
<keyword evidence="1" id="KW-0862">Zinc</keyword>
<dbReference type="RefSeq" id="XP_013433199.1">
    <property type="nucleotide sequence ID" value="XM_013577745.1"/>
</dbReference>
<dbReference type="InterPro" id="IPR001878">
    <property type="entry name" value="Znf_CCHC"/>
</dbReference>
<feature type="region of interest" description="Disordered" evidence="2">
    <location>
        <begin position="182"/>
        <end position="221"/>
    </location>
</feature>
<gene>
    <name evidence="4" type="ORF">ENH_00078780</name>
</gene>
<feature type="domain" description="CCHC-type" evidence="3">
    <location>
        <begin position="148"/>
        <end position="163"/>
    </location>
</feature>
<dbReference type="VEuPathDB" id="ToxoDB:ENH_00078780"/>
<dbReference type="InterPro" id="IPR036875">
    <property type="entry name" value="Znf_CCHC_sf"/>
</dbReference>
<name>U6MKG6_9EIME</name>
<dbReference type="GO" id="GO:0008270">
    <property type="term" value="F:zinc ion binding"/>
    <property type="evidence" value="ECO:0007669"/>
    <property type="project" value="UniProtKB-KW"/>
</dbReference>
<protein>
    <recommendedName>
        <fullName evidence="3">CCHC-type domain-containing protein</fullName>
    </recommendedName>
</protein>
<keyword evidence="5" id="KW-1185">Reference proteome</keyword>
<reference evidence="4" key="1">
    <citation type="submission" date="2013-10" db="EMBL/GenBank/DDBJ databases">
        <title>Genomic analysis of the causative agents of coccidiosis in chickens.</title>
        <authorList>
            <person name="Reid A.J."/>
            <person name="Blake D."/>
            <person name="Billington K."/>
            <person name="Browne H."/>
            <person name="Dunn M."/>
            <person name="Hung S."/>
            <person name="Kawahara F."/>
            <person name="Miranda-Saavedra D."/>
            <person name="Mourier T."/>
            <person name="Nagra H."/>
            <person name="Otto T.D."/>
            <person name="Rawlings N."/>
            <person name="Sanchez A."/>
            <person name="Sanders M."/>
            <person name="Subramaniam C."/>
            <person name="Tay Y."/>
            <person name="Dear P."/>
            <person name="Doerig C."/>
            <person name="Gruber A."/>
            <person name="Parkinson J."/>
            <person name="Shirley M."/>
            <person name="Wan K.L."/>
            <person name="Berriman M."/>
            <person name="Tomley F."/>
            <person name="Pain A."/>
        </authorList>
    </citation>
    <scope>NUCLEOTIDE SEQUENCE [LARGE SCALE GENOMIC DNA]</scope>
    <source>
        <strain evidence="4">Houghton</strain>
    </source>
</reference>
<dbReference type="OrthoDB" id="3863715at2759"/>
<keyword evidence="1" id="KW-0479">Metal-binding</keyword>
<evidence type="ECO:0000313" key="4">
    <source>
        <dbReference type="EMBL" id="CDJ64732.1"/>
    </source>
</evidence>
<dbReference type="Pfam" id="PF00098">
    <property type="entry name" value="zf-CCHC"/>
    <property type="match status" value="1"/>
</dbReference>
<dbReference type="Gene3D" id="4.10.60.10">
    <property type="entry name" value="Zinc finger, CCHC-type"/>
    <property type="match status" value="1"/>
</dbReference>
<accession>U6MKG6</accession>
<dbReference type="PANTHER" id="PTHR23002">
    <property type="entry name" value="ZINC FINGER CCHC DOMAIN CONTAINING PROTEIN"/>
    <property type="match status" value="1"/>
</dbReference>
<dbReference type="PROSITE" id="PS50158">
    <property type="entry name" value="ZF_CCHC"/>
    <property type="match status" value="2"/>
</dbReference>
<keyword evidence="1" id="KW-0863">Zinc-finger</keyword>
<feature type="compositionally biased region" description="Basic and acidic residues" evidence="2">
    <location>
        <begin position="184"/>
        <end position="202"/>
    </location>
</feature>
<feature type="compositionally biased region" description="Basic and acidic residues" evidence="2">
    <location>
        <begin position="210"/>
        <end position="221"/>
    </location>
</feature>
<dbReference type="GeneID" id="25478008"/>
<dbReference type="Proteomes" id="UP000030754">
    <property type="component" value="Unassembled WGS sequence"/>
</dbReference>
<dbReference type="InterPro" id="IPR051714">
    <property type="entry name" value="Znf_CCHC_NABP"/>
</dbReference>
<proteinExistence type="predicted"/>
<dbReference type="SUPFAM" id="SSF57756">
    <property type="entry name" value="Retrovirus zinc finger-like domains"/>
    <property type="match status" value="1"/>
</dbReference>
<dbReference type="EMBL" id="HG723004">
    <property type="protein sequence ID" value="CDJ64732.1"/>
    <property type="molecule type" value="Genomic_DNA"/>
</dbReference>
<feature type="domain" description="CCHC-type" evidence="3">
    <location>
        <begin position="175"/>
        <end position="189"/>
    </location>
</feature>
<dbReference type="AlphaFoldDB" id="U6MKG6"/>
<dbReference type="SMART" id="SM00343">
    <property type="entry name" value="ZnF_C2HC"/>
    <property type="match status" value="2"/>
</dbReference>
<reference evidence="4" key="2">
    <citation type="submission" date="2013-10" db="EMBL/GenBank/DDBJ databases">
        <authorList>
            <person name="Aslett M."/>
        </authorList>
    </citation>
    <scope>NUCLEOTIDE SEQUENCE [LARGE SCALE GENOMIC DNA]</scope>
    <source>
        <strain evidence="4">Houghton</strain>
    </source>
</reference>
<evidence type="ECO:0000256" key="1">
    <source>
        <dbReference type="PROSITE-ProRule" id="PRU00047"/>
    </source>
</evidence>
<sequence length="221" mass="24773">MYLRRNIDLSDWATVQCRLLERFDKTMSQSQLLTKLGKVRWNGNPKEYTDQFAAVAERGVGIAPDELADFYCAGLPTDLHLLNTNNGLVKYSFWEQAATAAARLYEPKQTVLELRERASRAIRAATEANATHRKQENETRPEGNSGNCYECQGRGHPARVCPSKGERTKCLGETCKKCGGVGHYARDCPTHDRGCAEPENKSSRQPIRPNTEKTERLNKGA</sequence>
<evidence type="ECO:0000259" key="3">
    <source>
        <dbReference type="PROSITE" id="PS50158"/>
    </source>
</evidence>
<evidence type="ECO:0000256" key="2">
    <source>
        <dbReference type="SAM" id="MobiDB-lite"/>
    </source>
</evidence>
<organism evidence="4 5">
    <name type="scientific">Eimeria necatrix</name>
    <dbReference type="NCBI Taxonomy" id="51315"/>
    <lineage>
        <taxon>Eukaryota</taxon>
        <taxon>Sar</taxon>
        <taxon>Alveolata</taxon>
        <taxon>Apicomplexa</taxon>
        <taxon>Conoidasida</taxon>
        <taxon>Coccidia</taxon>
        <taxon>Eucoccidiorida</taxon>
        <taxon>Eimeriorina</taxon>
        <taxon>Eimeriidae</taxon>
        <taxon>Eimeria</taxon>
    </lineage>
</organism>
<feature type="region of interest" description="Disordered" evidence="2">
    <location>
        <begin position="127"/>
        <end position="146"/>
    </location>
</feature>
<evidence type="ECO:0000313" key="5">
    <source>
        <dbReference type="Proteomes" id="UP000030754"/>
    </source>
</evidence>